<dbReference type="KEGG" id="mpsc:MPSYJ_35580"/>
<sequence length="190" mass="20933">MTDTDAPDDTTEPPESGPESHADATEPPPPSDDTGADSEQGRPPHPGMVWDATNNRWTESEPSEPRTREAKYRKQLRDTEAERNSLKERLESRDRADVERMVVTKLTDPRDLWRADVSLADMVGDDGEIDTAKVDEAVANVIAAHPHWAVQRPNPAAPSSAVGFGASQPEIDDEPPTWQSVFQKARGQSE</sequence>
<gene>
    <name evidence="2" type="ORF">MPSYJ_35580</name>
</gene>
<dbReference type="EMBL" id="AP022574">
    <property type="protein sequence ID" value="BBX70097.1"/>
    <property type="molecule type" value="Genomic_DNA"/>
</dbReference>
<dbReference type="AlphaFoldDB" id="A0A7I7MEB7"/>
<evidence type="ECO:0000313" key="3">
    <source>
        <dbReference type="Proteomes" id="UP000466514"/>
    </source>
</evidence>
<keyword evidence="3" id="KW-1185">Reference proteome</keyword>
<reference evidence="2 3" key="1">
    <citation type="journal article" date="2019" name="Emerg. Microbes Infect.">
        <title>Comprehensive subspecies identification of 175 nontuberculous mycobacteria species based on 7547 genomic profiles.</title>
        <authorList>
            <person name="Matsumoto Y."/>
            <person name="Kinjo T."/>
            <person name="Motooka D."/>
            <person name="Nabeya D."/>
            <person name="Jung N."/>
            <person name="Uechi K."/>
            <person name="Horii T."/>
            <person name="Iida T."/>
            <person name="Fujita J."/>
            <person name="Nakamura S."/>
        </authorList>
    </citation>
    <scope>NUCLEOTIDE SEQUENCE [LARGE SCALE GENOMIC DNA]</scope>
    <source>
        <strain evidence="2 3">JCM 13323</strain>
    </source>
</reference>
<evidence type="ECO:0000256" key="1">
    <source>
        <dbReference type="SAM" id="MobiDB-lite"/>
    </source>
</evidence>
<dbReference type="RefSeq" id="WP_163723445.1">
    <property type="nucleotide sequence ID" value="NZ_AP022574.1"/>
</dbReference>
<feature type="compositionally biased region" description="Basic and acidic residues" evidence="1">
    <location>
        <begin position="63"/>
        <end position="93"/>
    </location>
</feature>
<protein>
    <recommendedName>
        <fullName evidence="4">Scaffolding protein</fullName>
    </recommendedName>
</protein>
<name>A0A7I7MEB7_9MYCO</name>
<evidence type="ECO:0008006" key="4">
    <source>
        <dbReference type="Google" id="ProtNLM"/>
    </source>
</evidence>
<feature type="compositionally biased region" description="Polar residues" evidence="1">
    <location>
        <begin position="177"/>
        <end position="190"/>
    </location>
</feature>
<feature type="compositionally biased region" description="Acidic residues" evidence="1">
    <location>
        <begin position="1"/>
        <end position="12"/>
    </location>
</feature>
<feature type="region of interest" description="Disordered" evidence="1">
    <location>
        <begin position="1"/>
        <end position="93"/>
    </location>
</feature>
<feature type="region of interest" description="Disordered" evidence="1">
    <location>
        <begin position="151"/>
        <end position="190"/>
    </location>
</feature>
<organism evidence="2 3">
    <name type="scientific">Mycolicibacterium psychrotolerans</name>
    <dbReference type="NCBI Taxonomy" id="216929"/>
    <lineage>
        <taxon>Bacteria</taxon>
        <taxon>Bacillati</taxon>
        <taxon>Actinomycetota</taxon>
        <taxon>Actinomycetes</taxon>
        <taxon>Mycobacteriales</taxon>
        <taxon>Mycobacteriaceae</taxon>
        <taxon>Mycolicibacterium</taxon>
    </lineage>
</organism>
<accession>A0A7I7MEB7</accession>
<evidence type="ECO:0000313" key="2">
    <source>
        <dbReference type="EMBL" id="BBX70097.1"/>
    </source>
</evidence>
<proteinExistence type="predicted"/>
<dbReference type="Proteomes" id="UP000466514">
    <property type="component" value="Chromosome"/>
</dbReference>